<evidence type="ECO:0000256" key="2">
    <source>
        <dbReference type="ARBA" id="ARBA00023027"/>
    </source>
</evidence>
<keyword evidence="2" id="KW-0520">NAD</keyword>
<dbReference type="EMBL" id="JBANAX010000905">
    <property type="protein sequence ID" value="KAL1189020.1"/>
    <property type="molecule type" value="Genomic_DNA"/>
</dbReference>
<sequence length="242" mass="26182">MGFISCISFPTVNSRILSTHHFSKHSTSASSSYSLKFALRRHDKPKVSFFLPSTYSTMATPIQASSSSTIGETSDGLKVPSHVSIGANDLLIVGPGVLGRLVAQQWRQEHSECQIFGQTVTTTHHDELEKLGIKPSLKGTEFEGKFSYVIFCAPPSQSADYAGEVRMAASNWNGDGSFVFTSSSAPYDCFDNGECSEDSPVVPLGKSPRTDVLLKAEKVVLDCGGTVLRLAGLYISFWISIN</sequence>
<accession>A0ABD0Z2S8</accession>
<name>A0ABD0Z2S8_CARAN</name>
<dbReference type="AlphaFoldDB" id="A0ABD0Z2S8"/>
<comment type="caution">
    <text evidence="4">The sequence shown here is derived from an EMBL/GenBank/DDBJ whole genome shotgun (WGS) entry which is preliminary data.</text>
</comment>
<evidence type="ECO:0000313" key="4">
    <source>
        <dbReference type="EMBL" id="KAL1189020.1"/>
    </source>
</evidence>
<dbReference type="Gene3D" id="3.40.50.720">
    <property type="entry name" value="NAD(P)-binding Rossmann-like Domain"/>
    <property type="match status" value="1"/>
</dbReference>
<gene>
    <name evidence="4" type="ORF">V5N11_016917</name>
</gene>
<dbReference type="Proteomes" id="UP001558713">
    <property type="component" value="Unassembled WGS sequence"/>
</dbReference>
<evidence type="ECO:0000256" key="1">
    <source>
        <dbReference type="ARBA" id="ARBA00007637"/>
    </source>
</evidence>
<reference evidence="4 5" key="1">
    <citation type="submission" date="2024-04" db="EMBL/GenBank/DDBJ databases">
        <title>Genome assembly C_amara_ONT_v2.</title>
        <authorList>
            <person name="Yant L."/>
            <person name="Moore C."/>
            <person name="Slenker M."/>
        </authorList>
    </citation>
    <scope>NUCLEOTIDE SEQUENCE [LARGE SCALE GENOMIC DNA]</scope>
    <source>
        <tissue evidence="4">Leaf</tissue>
    </source>
</reference>
<keyword evidence="5" id="KW-1185">Reference proteome</keyword>
<organism evidence="4 5">
    <name type="scientific">Cardamine amara subsp. amara</name>
    <dbReference type="NCBI Taxonomy" id="228776"/>
    <lineage>
        <taxon>Eukaryota</taxon>
        <taxon>Viridiplantae</taxon>
        <taxon>Streptophyta</taxon>
        <taxon>Embryophyta</taxon>
        <taxon>Tracheophyta</taxon>
        <taxon>Spermatophyta</taxon>
        <taxon>Magnoliopsida</taxon>
        <taxon>eudicotyledons</taxon>
        <taxon>Gunneridae</taxon>
        <taxon>Pentapetalae</taxon>
        <taxon>rosids</taxon>
        <taxon>malvids</taxon>
        <taxon>Brassicales</taxon>
        <taxon>Brassicaceae</taxon>
        <taxon>Cardamineae</taxon>
        <taxon>Cardamine</taxon>
    </lineage>
</organism>
<protein>
    <submittedName>
        <fullName evidence="4">Uncharacterized protein</fullName>
    </submittedName>
</protein>
<keyword evidence="3" id="KW-0413">Isomerase</keyword>
<dbReference type="PANTHER" id="PTHR43574">
    <property type="entry name" value="EPIMERASE-RELATED"/>
    <property type="match status" value="1"/>
</dbReference>
<comment type="similarity">
    <text evidence="1">Belongs to the NAD(P)-dependent epimerase/dehydratase family.</text>
</comment>
<proteinExistence type="inferred from homology"/>
<evidence type="ECO:0000313" key="5">
    <source>
        <dbReference type="Proteomes" id="UP001558713"/>
    </source>
</evidence>
<dbReference type="GO" id="GO:0016853">
    <property type="term" value="F:isomerase activity"/>
    <property type="evidence" value="ECO:0007669"/>
    <property type="project" value="UniProtKB-KW"/>
</dbReference>
<evidence type="ECO:0000256" key="3">
    <source>
        <dbReference type="ARBA" id="ARBA00023235"/>
    </source>
</evidence>